<dbReference type="STRING" id="428406.Rpic12D_2269"/>
<proteinExistence type="predicted"/>
<dbReference type="EMBL" id="CP001644">
    <property type="protein sequence ID" value="ACS63543.1"/>
    <property type="molecule type" value="Genomic_DNA"/>
</dbReference>
<evidence type="ECO:0000313" key="1">
    <source>
        <dbReference type="EMBL" id="ACS63543.1"/>
    </source>
</evidence>
<sequence>MDLIVGRFYWVMPAFDPDTDAEWESDMQPARYAGKDASGNLLWNCLGIDGASDWPMRWIGAEILAP</sequence>
<dbReference type="KEGG" id="rpf:Rpic12D_2269"/>
<gene>
    <name evidence="1" type="ordered locus">Rpic12D_2269</name>
</gene>
<dbReference type="AlphaFoldDB" id="C6BBT7"/>
<dbReference type="HOGENOM" id="CLU_2828130_0_0_4"/>
<protein>
    <submittedName>
        <fullName evidence="1">Uncharacterized protein</fullName>
    </submittedName>
</protein>
<reference evidence="1" key="1">
    <citation type="submission" date="2009-06" db="EMBL/GenBank/DDBJ databases">
        <title>Complete sequence chromosome 1 of Ralstonia pickettii 12D.</title>
        <authorList>
            <consortium name="US DOE Joint Genome Institute"/>
            <person name="Lucas S."/>
            <person name="Copeland A."/>
            <person name="Lapidus A."/>
            <person name="Glavina del Rio T."/>
            <person name="Dalin E."/>
            <person name="Tice H."/>
            <person name="Bruce D."/>
            <person name="Goodwin L."/>
            <person name="Pitluck S."/>
            <person name="Sims D."/>
            <person name="Meincke L."/>
            <person name="Brettin T."/>
            <person name="Detter J.C."/>
            <person name="Han C."/>
            <person name="Larimer F."/>
            <person name="Land M."/>
            <person name="Hauser L."/>
            <person name="Kyrpides N."/>
            <person name="Ovchinnikova G."/>
            <person name="Marsh T."/>
            <person name="Richardson P."/>
        </authorList>
    </citation>
    <scope>NUCLEOTIDE SEQUENCE [LARGE SCALE GENOMIC DNA]</scope>
    <source>
        <strain evidence="1">12D</strain>
    </source>
</reference>
<accession>C6BBT7</accession>
<organism evidence="1">
    <name type="scientific">Ralstonia pickettii (strain 12D)</name>
    <dbReference type="NCBI Taxonomy" id="428406"/>
    <lineage>
        <taxon>Bacteria</taxon>
        <taxon>Pseudomonadati</taxon>
        <taxon>Pseudomonadota</taxon>
        <taxon>Betaproteobacteria</taxon>
        <taxon>Burkholderiales</taxon>
        <taxon>Burkholderiaceae</taxon>
        <taxon>Ralstonia</taxon>
    </lineage>
</organism>
<name>C6BBT7_RALP1</name>